<sequence>MAQYMKQQDSNTLRPAVQGDLDTLCGLYSVVNALSWLHPRLRRKPLFRAMVRWFSQEYDITVCLTTGTEPDQLDALLDFLRTRYQQRWPFTFSKPFTDIPKLSTRHILTQCQKWLDQRPDRVLLLGDQYHWTVVSHMDSEWLYFFDSYTYRRIHHSRWSLRGERGKHQLYRQAIYFIERGASDHDHG</sequence>
<reference evidence="1" key="2">
    <citation type="submission" date="2020-10" db="EMBL/GenBank/DDBJ databases">
        <authorList>
            <consortium name="NCBI Pathogen Detection Project"/>
        </authorList>
    </citation>
    <scope>NUCLEOTIDE SEQUENCE</scope>
    <source>
        <strain evidence="1">CAVp300</strain>
    </source>
</reference>
<evidence type="ECO:0000313" key="1">
    <source>
        <dbReference type="EMBL" id="HAT3581302.1"/>
    </source>
</evidence>
<dbReference type="EMBL" id="DACSUM010000009">
    <property type="protein sequence ID" value="HAT3581302.1"/>
    <property type="molecule type" value="Genomic_DNA"/>
</dbReference>
<evidence type="ECO:0000313" key="2">
    <source>
        <dbReference type="Proteomes" id="UP000867740"/>
    </source>
</evidence>
<dbReference type="Proteomes" id="UP000867740">
    <property type="component" value="Unassembled WGS sequence"/>
</dbReference>
<comment type="caution">
    <text evidence="1">The sequence shown here is derived from an EMBL/GenBank/DDBJ whole genome shotgun (WGS) entry which is preliminary data.</text>
</comment>
<name>A0A9P3WEZ5_KLUIN</name>
<gene>
    <name evidence="1" type="ORF">I8531_001583</name>
</gene>
<dbReference type="AlphaFoldDB" id="A0A9P3WEZ5"/>
<reference evidence="1" key="1">
    <citation type="journal article" date="2018" name="Genome Biol.">
        <title>SKESA: strategic k-mer extension for scrupulous assemblies.</title>
        <authorList>
            <person name="Souvorov A."/>
            <person name="Agarwala R."/>
            <person name="Lipman D.J."/>
        </authorList>
    </citation>
    <scope>NUCLEOTIDE SEQUENCE</scope>
    <source>
        <strain evidence="1">CAVp300</strain>
    </source>
</reference>
<accession>A0A9P3WEZ5</accession>
<dbReference type="RefSeq" id="WP_139153731.1">
    <property type="nucleotide sequence ID" value="NZ_CABMNU010000005.1"/>
</dbReference>
<organism evidence="1 2">
    <name type="scientific">Kluyvera intermedia</name>
    <name type="common">Enterobacter intermedius</name>
    <dbReference type="NCBI Taxonomy" id="61648"/>
    <lineage>
        <taxon>Bacteria</taxon>
        <taxon>Pseudomonadati</taxon>
        <taxon>Pseudomonadota</taxon>
        <taxon>Gammaproteobacteria</taxon>
        <taxon>Enterobacterales</taxon>
        <taxon>Enterobacteriaceae</taxon>
        <taxon>Kluyvera</taxon>
    </lineage>
</organism>
<protein>
    <submittedName>
        <fullName evidence="1">Uncharacterized protein</fullName>
    </submittedName>
</protein>
<proteinExistence type="predicted"/>